<proteinExistence type="predicted"/>
<reference evidence="1 2" key="1">
    <citation type="submission" date="2018-03" db="EMBL/GenBank/DDBJ databases">
        <title>Adhaeribacter sp. HMF7605 Genome sequencing and assembly.</title>
        <authorList>
            <person name="Kang H."/>
            <person name="Kang J."/>
            <person name="Cha I."/>
            <person name="Kim H."/>
            <person name="Joh K."/>
        </authorList>
    </citation>
    <scope>NUCLEOTIDE SEQUENCE [LARGE SCALE GENOMIC DNA]</scope>
    <source>
        <strain evidence="1 2">HMF7605</strain>
    </source>
</reference>
<name>A0A2T2YFB7_9BACT</name>
<protein>
    <recommendedName>
        <fullName evidence="3">Helix-turn-helix domain-containing protein</fullName>
    </recommendedName>
</protein>
<dbReference type="EMBL" id="PYFT01000001">
    <property type="protein sequence ID" value="PSR54194.1"/>
    <property type="molecule type" value="Genomic_DNA"/>
</dbReference>
<organism evidence="1 2">
    <name type="scientific">Adhaeribacter arboris</name>
    <dbReference type="NCBI Taxonomy" id="2072846"/>
    <lineage>
        <taxon>Bacteria</taxon>
        <taxon>Pseudomonadati</taxon>
        <taxon>Bacteroidota</taxon>
        <taxon>Cytophagia</taxon>
        <taxon>Cytophagales</taxon>
        <taxon>Hymenobacteraceae</taxon>
        <taxon>Adhaeribacter</taxon>
    </lineage>
</organism>
<sequence length="77" mass="9135">MITIQLPDKFALTVEQVADLLNVDQQTIRKYGKLSTKDPRHIKVINFGTREKRIETREFISYIQRNYTNPDIQQLKD</sequence>
<evidence type="ECO:0000313" key="1">
    <source>
        <dbReference type="EMBL" id="PSR54194.1"/>
    </source>
</evidence>
<gene>
    <name evidence="1" type="ORF">AHMF7605_12005</name>
</gene>
<dbReference type="Proteomes" id="UP000240357">
    <property type="component" value="Unassembled WGS sequence"/>
</dbReference>
<evidence type="ECO:0000313" key="2">
    <source>
        <dbReference type="Proteomes" id="UP000240357"/>
    </source>
</evidence>
<accession>A0A2T2YFB7</accession>
<dbReference type="AlphaFoldDB" id="A0A2T2YFB7"/>
<evidence type="ECO:0008006" key="3">
    <source>
        <dbReference type="Google" id="ProtNLM"/>
    </source>
</evidence>
<keyword evidence="2" id="KW-1185">Reference proteome</keyword>
<comment type="caution">
    <text evidence="1">The sequence shown here is derived from an EMBL/GenBank/DDBJ whole genome shotgun (WGS) entry which is preliminary data.</text>
</comment>